<evidence type="ECO:0000313" key="2">
    <source>
        <dbReference type="EMBL" id="KAG0573903.1"/>
    </source>
</evidence>
<sequence length="62" mass="7393">MAFCLVLLVFWYISGSALIVSTHKWCSLQLHQGSSWCHDYFNLGKLLCREHRIFFEKMYYGN</sequence>
<name>A0A8T0HTQ8_CERPU</name>
<feature type="signal peptide" evidence="1">
    <location>
        <begin position="1"/>
        <end position="17"/>
    </location>
</feature>
<protein>
    <recommendedName>
        <fullName evidence="4">Secreted protein</fullName>
    </recommendedName>
</protein>
<comment type="caution">
    <text evidence="2">The sequence shown here is derived from an EMBL/GenBank/DDBJ whole genome shotgun (WGS) entry which is preliminary data.</text>
</comment>
<feature type="chain" id="PRO_5035828102" description="Secreted protein" evidence="1">
    <location>
        <begin position="18"/>
        <end position="62"/>
    </location>
</feature>
<dbReference type="EMBL" id="CM026426">
    <property type="protein sequence ID" value="KAG0573903.1"/>
    <property type="molecule type" value="Genomic_DNA"/>
</dbReference>
<proteinExistence type="predicted"/>
<reference evidence="2" key="1">
    <citation type="submission" date="2020-06" db="EMBL/GenBank/DDBJ databases">
        <title>WGS assembly of Ceratodon purpureus strain R40.</title>
        <authorList>
            <person name="Carey S.B."/>
            <person name="Jenkins J."/>
            <person name="Shu S."/>
            <person name="Lovell J.T."/>
            <person name="Sreedasyam A."/>
            <person name="Maumus F."/>
            <person name="Tiley G.P."/>
            <person name="Fernandez-Pozo N."/>
            <person name="Barry K."/>
            <person name="Chen C."/>
            <person name="Wang M."/>
            <person name="Lipzen A."/>
            <person name="Daum C."/>
            <person name="Saski C.A."/>
            <person name="Payton A.C."/>
            <person name="Mcbreen J.C."/>
            <person name="Conrad R.E."/>
            <person name="Kollar L.M."/>
            <person name="Olsson S."/>
            <person name="Huttunen S."/>
            <person name="Landis J.B."/>
            <person name="Wickett N.J."/>
            <person name="Johnson M.G."/>
            <person name="Rensing S.A."/>
            <person name="Grimwood J."/>
            <person name="Schmutz J."/>
            <person name="Mcdaniel S.F."/>
        </authorList>
    </citation>
    <scope>NUCLEOTIDE SEQUENCE</scope>
    <source>
        <strain evidence="2">R40</strain>
    </source>
</reference>
<evidence type="ECO:0008006" key="4">
    <source>
        <dbReference type="Google" id="ProtNLM"/>
    </source>
</evidence>
<accession>A0A8T0HTQ8</accession>
<dbReference type="Proteomes" id="UP000822688">
    <property type="component" value="Chromosome V"/>
</dbReference>
<dbReference type="AlphaFoldDB" id="A0A8T0HTQ8"/>
<keyword evidence="1" id="KW-0732">Signal</keyword>
<keyword evidence="3" id="KW-1185">Reference proteome</keyword>
<evidence type="ECO:0000313" key="3">
    <source>
        <dbReference type="Proteomes" id="UP000822688"/>
    </source>
</evidence>
<evidence type="ECO:0000256" key="1">
    <source>
        <dbReference type="SAM" id="SignalP"/>
    </source>
</evidence>
<organism evidence="2 3">
    <name type="scientific">Ceratodon purpureus</name>
    <name type="common">Fire moss</name>
    <name type="synonym">Dicranum purpureum</name>
    <dbReference type="NCBI Taxonomy" id="3225"/>
    <lineage>
        <taxon>Eukaryota</taxon>
        <taxon>Viridiplantae</taxon>
        <taxon>Streptophyta</taxon>
        <taxon>Embryophyta</taxon>
        <taxon>Bryophyta</taxon>
        <taxon>Bryophytina</taxon>
        <taxon>Bryopsida</taxon>
        <taxon>Dicranidae</taxon>
        <taxon>Pseudoditrichales</taxon>
        <taxon>Ditrichaceae</taxon>
        <taxon>Ceratodon</taxon>
    </lineage>
</organism>
<gene>
    <name evidence="2" type="ORF">KC19_VG220000</name>
</gene>